<accession>A0AAN9KSV6</accession>
<reference evidence="1 2" key="1">
    <citation type="submission" date="2024-01" db="EMBL/GenBank/DDBJ databases">
        <title>The genomes of 5 underutilized Papilionoideae crops provide insights into root nodulation and disease resistanc.</title>
        <authorList>
            <person name="Jiang F."/>
        </authorList>
    </citation>
    <scope>NUCLEOTIDE SEQUENCE [LARGE SCALE GENOMIC DNA]</scope>
    <source>
        <strain evidence="1">LVBAO_FW01</strain>
        <tissue evidence="1">Leaves</tissue>
    </source>
</reference>
<keyword evidence="2" id="KW-1185">Reference proteome</keyword>
<gene>
    <name evidence="1" type="ORF">VNO77_25916</name>
</gene>
<evidence type="ECO:0000313" key="2">
    <source>
        <dbReference type="Proteomes" id="UP001367508"/>
    </source>
</evidence>
<dbReference type="Proteomes" id="UP001367508">
    <property type="component" value="Unassembled WGS sequence"/>
</dbReference>
<organism evidence="1 2">
    <name type="scientific">Canavalia gladiata</name>
    <name type="common">Sword bean</name>
    <name type="synonym">Dolichos gladiatus</name>
    <dbReference type="NCBI Taxonomy" id="3824"/>
    <lineage>
        <taxon>Eukaryota</taxon>
        <taxon>Viridiplantae</taxon>
        <taxon>Streptophyta</taxon>
        <taxon>Embryophyta</taxon>
        <taxon>Tracheophyta</taxon>
        <taxon>Spermatophyta</taxon>
        <taxon>Magnoliopsida</taxon>
        <taxon>eudicotyledons</taxon>
        <taxon>Gunneridae</taxon>
        <taxon>Pentapetalae</taxon>
        <taxon>rosids</taxon>
        <taxon>fabids</taxon>
        <taxon>Fabales</taxon>
        <taxon>Fabaceae</taxon>
        <taxon>Papilionoideae</taxon>
        <taxon>50 kb inversion clade</taxon>
        <taxon>NPAAA clade</taxon>
        <taxon>indigoferoid/millettioid clade</taxon>
        <taxon>Phaseoleae</taxon>
        <taxon>Canavalia</taxon>
    </lineage>
</organism>
<name>A0AAN9KSV6_CANGL</name>
<dbReference type="AlphaFoldDB" id="A0AAN9KSV6"/>
<proteinExistence type="predicted"/>
<protein>
    <submittedName>
        <fullName evidence="1">Uncharacterized protein</fullName>
    </submittedName>
</protein>
<evidence type="ECO:0000313" key="1">
    <source>
        <dbReference type="EMBL" id="KAK7322531.1"/>
    </source>
</evidence>
<sequence length="144" mass="16928">MTKRGAHGIGRDSNNFELRHELWHQVTPSILPTSETSVRPCNHYRGACLRIAHMFSQIAELHGSCMVCSCCRRMPRLTIDTLWPHHSFRTLSWRDIQPRLRLILLFSKNRIFHAAREKLYILARGRARMPKWWSSTRLRSSPLP</sequence>
<comment type="caution">
    <text evidence="1">The sequence shown here is derived from an EMBL/GenBank/DDBJ whole genome shotgun (WGS) entry which is preliminary data.</text>
</comment>
<dbReference type="EMBL" id="JAYMYQ010000006">
    <property type="protein sequence ID" value="KAK7322531.1"/>
    <property type="molecule type" value="Genomic_DNA"/>
</dbReference>